<proteinExistence type="inferred from homology"/>
<evidence type="ECO:0000256" key="4">
    <source>
        <dbReference type="PIRNR" id="PIRNR006078"/>
    </source>
</evidence>
<dbReference type="InterPro" id="IPR036129">
    <property type="entry name" value="Glycerate_kinase_sf"/>
</dbReference>
<dbReference type="InterPro" id="IPR004381">
    <property type="entry name" value="Glycerate_kinase"/>
</dbReference>
<reference evidence="5" key="2">
    <citation type="submission" date="2021-04" db="EMBL/GenBank/DDBJ databases">
        <authorList>
            <person name="Gilroy R."/>
        </authorList>
    </citation>
    <scope>NUCLEOTIDE SEQUENCE</scope>
    <source>
        <strain evidence="5">CHK191-13928</strain>
    </source>
</reference>
<evidence type="ECO:0000256" key="1">
    <source>
        <dbReference type="ARBA" id="ARBA00006284"/>
    </source>
</evidence>
<sequence length="381" mass="40195">MKILFASDSFKGSLSSERIGELLEEAAKKVFPQAETESVLAADGGEGTMEAVVKEQHGSYRQIPVMDPLGKTITASYGLLPDGTAIIEMAKASGLPLVPVSLRDPKETTSYGTGQLIADALDQGVRKIVVGIGGSATNDGGMGAMSALGVRFLDSEGKILAGCGKHLGKVEKIDLSGLHSGVREAVFTVMCDVENPLLGQNGAAYTFGEQKGAGKEDLELLEKGMSRYAQLVEEEMKCQTAEIKGAGAAGGLGFAFLTFLNANLRSGIETVLDMVGFDEKLQDVDLVITGEGRMDWQSSFGKVPSGIGKRCKKAHVPAAAIVGGLLKGYEGIYDTGISTVMTTVNGAMELSEAMERSEELYLDAAYRLFRAIACGMSIQKQ</sequence>
<dbReference type="AlphaFoldDB" id="A0A9D2B9V1"/>
<evidence type="ECO:0000313" key="5">
    <source>
        <dbReference type="EMBL" id="HIX67544.1"/>
    </source>
</evidence>
<evidence type="ECO:0000256" key="3">
    <source>
        <dbReference type="ARBA" id="ARBA00022777"/>
    </source>
</evidence>
<evidence type="ECO:0000256" key="2">
    <source>
        <dbReference type="ARBA" id="ARBA00022679"/>
    </source>
</evidence>
<reference evidence="5" key="1">
    <citation type="journal article" date="2021" name="PeerJ">
        <title>Extensive microbial diversity within the chicken gut microbiome revealed by metagenomics and culture.</title>
        <authorList>
            <person name="Gilroy R."/>
            <person name="Ravi A."/>
            <person name="Getino M."/>
            <person name="Pursley I."/>
            <person name="Horton D.L."/>
            <person name="Alikhan N.F."/>
            <person name="Baker D."/>
            <person name="Gharbi K."/>
            <person name="Hall N."/>
            <person name="Watson M."/>
            <person name="Adriaenssens E.M."/>
            <person name="Foster-Nyarko E."/>
            <person name="Jarju S."/>
            <person name="Secka A."/>
            <person name="Antonio M."/>
            <person name="Oren A."/>
            <person name="Chaudhuri R.R."/>
            <person name="La Ragione R."/>
            <person name="Hildebrand F."/>
            <person name="Pallen M.J."/>
        </authorList>
    </citation>
    <scope>NUCLEOTIDE SEQUENCE</scope>
    <source>
        <strain evidence="5">CHK191-13928</strain>
    </source>
</reference>
<dbReference type="InterPro" id="IPR018193">
    <property type="entry name" value="Glyc_kinase_flavodox-like_fold"/>
</dbReference>
<dbReference type="Pfam" id="PF02595">
    <property type="entry name" value="Gly_kinase"/>
    <property type="match status" value="1"/>
</dbReference>
<dbReference type="NCBIfam" id="TIGR00045">
    <property type="entry name" value="glycerate kinase"/>
    <property type="match status" value="1"/>
</dbReference>
<dbReference type="Proteomes" id="UP000886721">
    <property type="component" value="Unassembled WGS sequence"/>
</dbReference>
<name>A0A9D2B9V1_9FIRM</name>
<accession>A0A9D2B9V1</accession>
<dbReference type="SUPFAM" id="SSF110738">
    <property type="entry name" value="Glycerate kinase I"/>
    <property type="match status" value="1"/>
</dbReference>
<comment type="caution">
    <text evidence="5">The sequence shown here is derived from an EMBL/GenBank/DDBJ whole genome shotgun (WGS) entry which is preliminary data.</text>
</comment>
<keyword evidence="3 4" id="KW-0418">Kinase</keyword>
<gene>
    <name evidence="5" type="ORF">H9735_05380</name>
</gene>
<evidence type="ECO:0000313" key="6">
    <source>
        <dbReference type="Proteomes" id="UP000886721"/>
    </source>
</evidence>
<protein>
    <submittedName>
        <fullName evidence="5">Glycerate kinase</fullName>
    </submittedName>
</protein>
<organism evidence="5 6">
    <name type="scientific">Candidatus Anaerostipes excrementavium</name>
    <dbReference type="NCBI Taxonomy" id="2838463"/>
    <lineage>
        <taxon>Bacteria</taxon>
        <taxon>Bacillati</taxon>
        <taxon>Bacillota</taxon>
        <taxon>Clostridia</taxon>
        <taxon>Lachnospirales</taxon>
        <taxon>Lachnospiraceae</taxon>
        <taxon>Anaerostipes</taxon>
    </lineage>
</organism>
<dbReference type="GO" id="GO:0008887">
    <property type="term" value="F:glycerate kinase activity"/>
    <property type="evidence" value="ECO:0007669"/>
    <property type="project" value="UniProtKB-UniRule"/>
</dbReference>
<dbReference type="InterPro" id="IPR018197">
    <property type="entry name" value="Glycerate_kinase_RE-like"/>
</dbReference>
<comment type="similarity">
    <text evidence="1 4">Belongs to the glycerate kinase type-1 family.</text>
</comment>
<dbReference type="PANTHER" id="PTHR21599">
    <property type="entry name" value="GLYCERATE KINASE"/>
    <property type="match status" value="1"/>
</dbReference>
<dbReference type="EMBL" id="DXEM01000015">
    <property type="protein sequence ID" value="HIX67544.1"/>
    <property type="molecule type" value="Genomic_DNA"/>
</dbReference>
<dbReference type="PIRSF" id="PIRSF006078">
    <property type="entry name" value="GlxK"/>
    <property type="match status" value="1"/>
</dbReference>
<dbReference type="Gene3D" id="3.40.50.10350">
    <property type="entry name" value="Glycerate kinase, domain 1"/>
    <property type="match status" value="1"/>
</dbReference>
<dbReference type="PANTHER" id="PTHR21599:SF0">
    <property type="entry name" value="GLYCERATE KINASE"/>
    <property type="match status" value="1"/>
</dbReference>
<dbReference type="GO" id="GO:0031388">
    <property type="term" value="P:organic acid phosphorylation"/>
    <property type="evidence" value="ECO:0007669"/>
    <property type="project" value="UniProtKB-UniRule"/>
</dbReference>
<keyword evidence="2 4" id="KW-0808">Transferase</keyword>
<dbReference type="Gene3D" id="3.90.1510.10">
    <property type="entry name" value="Glycerate kinase, domain 2"/>
    <property type="match status" value="1"/>
</dbReference>